<feature type="active site" description="Proton acceptor" evidence="2">
    <location>
        <position position="153"/>
    </location>
</feature>
<evidence type="ECO:0000256" key="1">
    <source>
        <dbReference type="ARBA" id="ARBA00022801"/>
    </source>
</evidence>
<dbReference type="EMBL" id="JACZZA010000002">
    <property type="protein sequence ID" value="MBE1159805.1"/>
    <property type="molecule type" value="Genomic_DNA"/>
</dbReference>
<dbReference type="InterPro" id="IPR004175">
    <property type="entry name" value="RNA_CPDase"/>
</dbReference>
<sequence>MQYASTMTERVKQTGLFNTPPPETHRLFFALMPDEPVRYRIQQAARSLAEQHPELRARWTRPERFHATLNFLGDYPQLPMELVTLAKLAADNVHAPSFAWTLDYVASFRGREPPCVLRGSMVPPLLLSLWQEVEQALAQIGVHRRAERPFTPHVTLAYARRELPQSVPVEPISWQVQHLLLIHSVVGKGHYQLLGRWPLAS</sequence>
<proteinExistence type="inferred from homology"/>
<organism evidence="4 5">
    <name type="scientific">Dyella acidiphila</name>
    <dbReference type="NCBI Taxonomy" id="2775866"/>
    <lineage>
        <taxon>Bacteria</taxon>
        <taxon>Pseudomonadati</taxon>
        <taxon>Pseudomonadota</taxon>
        <taxon>Gammaproteobacteria</taxon>
        <taxon>Lysobacterales</taxon>
        <taxon>Rhodanobacteraceae</taxon>
        <taxon>Dyella</taxon>
    </lineage>
</organism>
<dbReference type="HAMAP" id="MF_01940">
    <property type="entry name" value="RNA_CPDase"/>
    <property type="match status" value="1"/>
</dbReference>
<dbReference type="InterPro" id="IPR014051">
    <property type="entry name" value="Phosphoesterase_HXTX"/>
</dbReference>
<dbReference type="PANTHER" id="PTHR35561">
    <property type="entry name" value="RNA 2',3'-CYCLIC PHOSPHODIESTERASE"/>
    <property type="match status" value="1"/>
</dbReference>
<dbReference type="InterPro" id="IPR009097">
    <property type="entry name" value="Cyclic_Pdiesterase"/>
</dbReference>
<dbReference type="RefSeq" id="WP_192554661.1">
    <property type="nucleotide sequence ID" value="NZ_JACZZA010000002.1"/>
</dbReference>
<comment type="catalytic activity">
    <reaction evidence="2">
        <text>a 3'-end 2',3'-cyclophospho-ribonucleotide-RNA + H2O = a 3'-end 2'-phospho-ribonucleotide-RNA + H(+)</text>
        <dbReference type="Rhea" id="RHEA:11828"/>
        <dbReference type="Rhea" id="RHEA-COMP:10464"/>
        <dbReference type="Rhea" id="RHEA-COMP:17353"/>
        <dbReference type="ChEBI" id="CHEBI:15377"/>
        <dbReference type="ChEBI" id="CHEBI:15378"/>
        <dbReference type="ChEBI" id="CHEBI:83064"/>
        <dbReference type="ChEBI" id="CHEBI:173113"/>
        <dbReference type="EC" id="3.1.4.58"/>
    </reaction>
</comment>
<accession>A0ABR9G6Z2</accession>
<dbReference type="EC" id="3.1.4.58" evidence="2"/>
<evidence type="ECO:0000256" key="2">
    <source>
        <dbReference type="HAMAP-Rule" id="MF_01940"/>
    </source>
</evidence>
<keyword evidence="5" id="KW-1185">Reference proteome</keyword>
<dbReference type="Pfam" id="PF02834">
    <property type="entry name" value="LigT_PEase"/>
    <property type="match status" value="1"/>
</dbReference>
<evidence type="ECO:0000313" key="5">
    <source>
        <dbReference type="Proteomes" id="UP000651010"/>
    </source>
</evidence>
<dbReference type="Gene3D" id="3.90.1140.10">
    <property type="entry name" value="Cyclic phosphodiesterase"/>
    <property type="match status" value="1"/>
</dbReference>
<reference evidence="4 5" key="1">
    <citation type="submission" date="2020-09" db="EMBL/GenBank/DDBJ databases">
        <title>Dyella sp. 7MK23 isolated from forest soil.</title>
        <authorList>
            <person name="Fu J."/>
        </authorList>
    </citation>
    <scope>NUCLEOTIDE SEQUENCE [LARGE SCALE GENOMIC DNA]</scope>
    <source>
        <strain evidence="4 5">7MK23</strain>
    </source>
</reference>
<comment type="caution">
    <text evidence="4">The sequence shown here is derived from an EMBL/GenBank/DDBJ whole genome shotgun (WGS) entry which is preliminary data.</text>
</comment>
<protein>
    <recommendedName>
        <fullName evidence="2">RNA 2',3'-cyclic phosphodiesterase</fullName>
        <shortName evidence="2">RNA 2',3'-CPDase</shortName>
        <ecNumber evidence="2">3.1.4.58</ecNumber>
    </recommendedName>
</protein>
<comment type="similarity">
    <text evidence="2">Belongs to the 2H phosphoesterase superfamily. ThpR family.</text>
</comment>
<evidence type="ECO:0000259" key="3">
    <source>
        <dbReference type="Pfam" id="PF02834"/>
    </source>
</evidence>
<dbReference type="NCBIfam" id="TIGR02258">
    <property type="entry name" value="2_5_ligase"/>
    <property type="match status" value="1"/>
</dbReference>
<comment type="function">
    <text evidence="2">Hydrolyzes RNA 2',3'-cyclic phosphodiester to an RNA 2'-phosphomonoester.</text>
</comment>
<dbReference type="PANTHER" id="PTHR35561:SF1">
    <property type="entry name" value="RNA 2',3'-CYCLIC PHOSPHODIESTERASE"/>
    <property type="match status" value="1"/>
</dbReference>
<dbReference type="Proteomes" id="UP000651010">
    <property type="component" value="Unassembled WGS sequence"/>
</dbReference>
<feature type="short sequence motif" description="HXTX 2" evidence="2">
    <location>
        <begin position="153"/>
        <end position="156"/>
    </location>
</feature>
<dbReference type="SUPFAM" id="SSF55144">
    <property type="entry name" value="LigT-like"/>
    <property type="match status" value="1"/>
</dbReference>
<feature type="short sequence motif" description="HXTX 1" evidence="2">
    <location>
        <begin position="66"/>
        <end position="69"/>
    </location>
</feature>
<evidence type="ECO:0000313" key="4">
    <source>
        <dbReference type="EMBL" id="MBE1159805.1"/>
    </source>
</evidence>
<feature type="active site" description="Proton donor" evidence="2">
    <location>
        <position position="66"/>
    </location>
</feature>
<name>A0ABR9G6Z2_9GAMM</name>
<feature type="domain" description="Phosphoesterase HXTX" evidence="3">
    <location>
        <begin position="33"/>
        <end position="114"/>
    </location>
</feature>
<keyword evidence="1 2" id="KW-0378">Hydrolase</keyword>
<gene>
    <name evidence="4" type="primary">thpR</name>
    <name evidence="4" type="ORF">IGX34_05365</name>
</gene>